<proteinExistence type="predicted"/>
<feature type="transmembrane region" description="Helical" evidence="6">
    <location>
        <begin position="224"/>
        <end position="247"/>
    </location>
</feature>
<name>A0A0C1EI77_9BACT</name>
<accession>A0A0C1EI77</accession>
<dbReference type="GO" id="GO:0035435">
    <property type="term" value="P:phosphate ion transmembrane transport"/>
    <property type="evidence" value="ECO:0007669"/>
    <property type="project" value="TreeGrafter"/>
</dbReference>
<dbReference type="PATRIC" id="fig|83552.4.peg.2568"/>
<dbReference type="AlphaFoldDB" id="A0A0C1EI77"/>
<feature type="transmembrane region" description="Helical" evidence="6">
    <location>
        <begin position="43"/>
        <end position="60"/>
    </location>
</feature>
<evidence type="ECO:0000256" key="2">
    <source>
        <dbReference type="ARBA" id="ARBA00022448"/>
    </source>
</evidence>
<dbReference type="GO" id="GO:0005315">
    <property type="term" value="F:phosphate transmembrane transporter activity"/>
    <property type="evidence" value="ECO:0007669"/>
    <property type="project" value="InterPro"/>
</dbReference>
<evidence type="ECO:0000313" key="7">
    <source>
        <dbReference type="EMBL" id="KIA76339.1"/>
    </source>
</evidence>
<evidence type="ECO:0000313" key="8">
    <source>
        <dbReference type="Proteomes" id="UP000031307"/>
    </source>
</evidence>
<reference evidence="7 8" key="1">
    <citation type="journal article" date="2014" name="Mol. Biol. Evol.">
        <title>Massive expansion of Ubiquitination-related gene families within the Chlamydiae.</title>
        <authorList>
            <person name="Domman D."/>
            <person name="Collingro A."/>
            <person name="Lagkouvardos I."/>
            <person name="Gehre L."/>
            <person name="Weinmaier T."/>
            <person name="Rattei T."/>
            <person name="Subtil A."/>
            <person name="Horn M."/>
        </authorList>
    </citation>
    <scope>NUCLEOTIDE SEQUENCE [LARGE SCALE GENOMIC DNA]</scope>
    <source>
        <strain evidence="7 8">OEW1</strain>
    </source>
</reference>
<dbReference type="Proteomes" id="UP000031307">
    <property type="component" value="Unassembled WGS sequence"/>
</dbReference>
<feature type="transmembrane region" description="Helical" evidence="6">
    <location>
        <begin position="80"/>
        <end position="97"/>
    </location>
</feature>
<keyword evidence="2" id="KW-0813">Transport</keyword>
<organism evidence="7 8">
    <name type="scientific">Parachlamydia acanthamoebae</name>
    <dbReference type="NCBI Taxonomy" id="83552"/>
    <lineage>
        <taxon>Bacteria</taxon>
        <taxon>Pseudomonadati</taxon>
        <taxon>Chlamydiota</taxon>
        <taxon>Chlamydiia</taxon>
        <taxon>Parachlamydiales</taxon>
        <taxon>Parachlamydiaceae</taxon>
        <taxon>Parachlamydia</taxon>
    </lineage>
</organism>
<keyword evidence="3 6" id="KW-0812">Transmembrane</keyword>
<evidence type="ECO:0000256" key="5">
    <source>
        <dbReference type="ARBA" id="ARBA00023136"/>
    </source>
</evidence>
<evidence type="ECO:0000256" key="1">
    <source>
        <dbReference type="ARBA" id="ARBA00004141"/>
    </source>
</evidence>
<dbReference type="PANTHER" id="PTHR11101">
    <property type="entry name" value="PHOSPHATE TRANSPORTER"/>
    <property type="match status" value="1"/>
</dbReference>
<gene>
    <name evidence="7" type="primary">pit</name>
    <name evidence="7" type="ORF">DB43_AL00220</name>
</gene>
<dbReference type="PANTHER" id="PTHR11101:SF80">
    <property type="entry name" value="PHOSPHATE TRANSPORTER"/>
    <property type="match status" value="1"/>
</dbReference>
<dbReference type="EMBL" id="JSAM01000122">
    <property type="protein sequence ID" value="KIA76339.1"/>
    <property type="molecule type" value="Genomic_DNA"/>
</dbReference>
<protein>
    <submittedName>
        <fullName evidence="7">Putative low-affinity inorganic phosphate transporter</fullName>
    </submittedName>
</protein>
<feature type="transmembrane region" description="Helical" evidence="6">
    <location>
        <begin position="194"/>
        <end position="212"/>
    </location>
</feature>
<keyword evidence="4 6" id="KW-1133">Transmembrane helix</keyword>
<evidence type="ECO:0000256" key="3">
    <source>
        <dbReference type="ARBA" id="ARBA00022692"/>
    </source>
</evidence>
<evidence type="ECO:0000256" key="4">
    <source>
        <dbReference type="ARBA" id="ARBA00022989"/>
    </source>
</evidence>
<feature type="transmembrane region" description="Helical" evidence="6">
    <location>
        <begin position="259"/>
        <end position="279"/>
    </location>
</feature>
<dbReference type="Pfam" id="PF01384">
    <property type="entry name" value="PHO4"/>
    <property type="match status" value="1"/>
</dbReference>
<comment type="caution">
    <text evidence="7">The sequence shown here is derived from an EMBL/GenBank/DDBJ whole genome shotgun (WGS) entry which is preliminary data.</text>
</comment>
<dbReference type="GO" id="GO:0016020">
    <property type="term" value="C:membrane"/>
    <property type="evidence" value="ECO:0007669"/>
    <property type="project" value="UniProtKB-SubCell"/>
</dbReference>
<feature type="transmembrane region" description="Helical" evidence="6">
    <location>
        <begin position="315"/>
        <end position="339"/>
    </location>
</feature>
<keyword evidence="5 6" id="KW-0472">Membrane</keyword>
<comment type="subcellular location">
    <subcellularLocation>
        <location evidence="1">Membrane</location>
        <topology evidence="1">Multi-pass membrane protein</topology>
    </subcellularLocation>
</comment>
<evidence type="ECO:0000256" key="6">
    <source>
        <dbReference type="SAM" id="Phobius"/>
    </source>
</evidence>
<sequence>MPKMFLIILAVICALIFDFVNGVHDAANSIATAVSTRVFKPRTAILWAAGFNFAAILLFVPRVAETMSRIVKIQPNHSEYVFVVLIGIASAILWNAFTWSLSIPSSSSHALIGGYAGAGLAHAGWEALDWGKLSEILFFIVLGPFLGFFMGSLFMVWLYRIFYAWSPSKLDAGFRKAQLVSAAFYSLAHGANDAQKTMGIILAILIAGGILGEDEKLSLFDIHTLWIILSCQAALSLGTALGGWRIVKTMGMKIAKIRSVGGFCAEAAGAVTLFLATSLGVPVSSTQTMTGAIMGVGSVGKRLSSIKWKIVSQMVVAWILTIPSTACLAVGISYLHAYFFI</sequence>
<dbReference type="InterPro" id="IPR001204">
    <property type="entry name" value="Phos_transporter"/>
</dbReference>
<feature type="transmembrane region" description="Helical" evidence="6">
    <location>
        <begin position="136"/>
        <end position="159"/>
    </location>
</feature>